<proteinExistence type="predicted"/>
<name>A0A1M7D1E3_9RHOB</name>
<keyword evidence="3" id="KW-1185">Reference proteome</keyword>
<dbReference type="Proteomes" id="UP000322545">
    <property type="component" value="Unassembled WGS sequence"/>
</dbReference>
<dbReference type="SUPFAM" id="SSF52833">
    <property type="entry name" value="Thioredoxin-like"/>
    <property type="match status" value="1"/>
</dbReference>
<sequence>MPRPLARLGLPFAAGLFLWASAASAQTDFRELTPTERAVFHSQIREALLGLPRHLLPDAPAPALDIMGDAIAQDLSRLKDSRSALFSPDLPGFGPADAALTVALFTAPDCPDCAAAEADLRRLAETRDLRVTLLDIDAHRDLAQALEIDLAPSYVLPDMMLRGHIPMIVMERYLPQ</sequence>
<dbReference type="RefSeq" id="WP_149778712.1">
    <property type="nucleotide sequence ID" value="NZ_FRCB01000002.1"/>
</dbReference>
<organism evidence="2 3">
    <name type="scientific">Roseovarius litoreus</name>
    <dbReference type="NCBI Taxonomy" id="1155722"/>
    <lineage>
        <taxon>Bacteria</taxon>
        <taxon>Pseudomonadati</taxon>
        <taxon>Pseudomonadota</taxon>
        <taxon>Alphaproteobacteria</taxon>
        <taxon>Rhodobacterales</taxon>
        <taxon>Roseobacteraceae</taxon>
        <taxon>Roseovarius</taxon>
    </lineage>
</organism>
<feature type="chain" id="PRO_5012974832" evidence="1">
    <location>
        <begin position="26"/>
        <end position="176"/>
    </location>
</feature>
<evidence type="ECO:0000313" key="3">
    <source>
        <dbReference type="Proteomes" id="UP000322545"/>
    </source>
</evidence>
<dbReference type="Gene3D" id="3.40.30.10">
    <property type="entry name" value="Glutaredoxin"/>
    <property type="match status" value="1"/>
</dbReference>
<evidence type="ECO:0000313" key="2">
    <source>
        <dbReference type="EMBL" id="SHL73187.1"/>
    </source>
</evidence>
<evidence type="ECO:0000256" key="1">
    <source>
        <dbReference type="SAM" id="SignalP"/>
    </source>
</evidence>
<accession>A0A1M7D1E3</accession>
<dbReference type="AlphaFoldDB" id="A0A1M7D1E3"/>
<keyword evidence="1" id="KW-0732">Signal</keyword>
<dbReference type="CDD" id="cd02947">
    <property type="entry name" value="TRX_family"/>
    <property type="match status" value="1"/>
</dbReference>
<gene>
    <name evidence="2" type="ORF">SAMN05443432_102382</name>
</gene>
<protein>
    <submittedName>
        <fullName evidence="2">Uncharacterized protein</fullName>
    </submittedName>
</protein>
<reference evidence="2 3" key="1">
    <citation type="submission" date="2016-11" db="EMBL/GenBank/DDBJ databases">
        <authorList>
            <person name="Varghese N."/>
            <person name="Submissions S."/>
        </authorList>
    </citation>
    <scope>NUCLEOTIDE SEQUENCE [LARGE SCALE GENOMIC DNA]</scope>
    <source>
        <strain evidence="2 3">DSM 28249</strain>
    </source>
</reference>
<dbReference type="InterPro" id="IPR036249">
    <property type="entry name" value="Thioredoxin-like_sf"/>
</dbReference>
<dbReference type="EMBL" id="FRCB01000002">
    <property type="protein sequence ID" value="SHL73187.1"/>
    <property type="molecule type" value="Genomic_DNA"/>
</dbReference>
<feature type="signal peptide" evidence="1">
    <location>
        <begin position="1"/>
        <end position="25"/>
    </location>
</feature>